<evidence type="ECO:0000313" key="3">
    <source>
        <dbReference type="EMBL" id="KAK3292338.1"/>
    </source>
</evidence>
<sequence length="380" mass="42182">MSVKRVIVPYFFGWLLLIQAPIAAVAIYASVFIFGGKTVPFVLAVVATILHLLLGIYCYVTRSKPGSYHVFVILAWLAACIGLWCGPLSYFARLIANYRESEWLAEGTSQHQASTWTKAGCAVSALSIFIDIMLAAFFLLAVRRQQTQEPEEEYFTSRSLEAPPQLPPFTPIHHHRISLPYPPPTATPPNRNPHLSPTIIPVAPERQPQRPQRQQPPSPRETHQNQRQQPHQPHRHHHHHHHQPSLSSKPLPALPPLPLPPLTLSPTTPPNRIALILHLTHLQNPRTGHWPPSPELTTLLHAWTGGRGAVAPGGRGATALAHACLTELCGRVWAAQREGREGEVLSAEELRVLEGVGWDLRWVEGRIGRAGGWLERGGDV</sequence>
<feature type="compositionally biased region" description="Pro residues" evidence="1">
    <location>
        <begin position="252"/>
        <end position="265"/>
    </location>
</feature>
<dbReference type="AlphaFoldDB" id="A0AAE0LP56"/>
<reference evidence="3" key="2">
    <citation type="submission" date="2023-06" db="EMBL/GenBank/DDBJ databases">
        <authorList>
            <consortium name="Lawrence Berkeley National Laboratory"/>
            <person name="Haridas S."/>
            <person name="Hensen N."/>
            <person name="Bonometti L."/>
            <person name="Westerberg I."/>
            <person name="Brannstrom I.O."/>
            <person name="Guillou S."/>
            <person name="Cros-Aarteil S."/>
            <person name="Calhoun S."/>
            <person name="Kuo A."/>
            <person name="Mondo S."/>
            <person name="Pangilinan J."/>
            <person name="Riley R."/>
            <person name="Labutti K."/>
            <person name="Andreopoulos B."/>
            <person name="Lipzen A."/>
            <person name="Chen C."/>
            <person name="Yanf M."/>
            <person name="Daum C."/>
            <person name="Ng V."/>
            <person name="Clum A."/>
            <person name="Steindorff A."/>
            <person name="Ohm R."/>
            <person name="Martin F."/>
            <person name="Silar P."/>
            <person name="Natvig D."/>
            <person name="Lalanne C."/>
            <person name="Gautier V."/>
            <person name="Ament-Velasquez S.L."/>
            <person name="Kruys A."/>
            <person name="Hutchinson M.I."/>
            <person name="Powell A.J."/>
            <person name="Barry K."/>
            <person name="Miller A.N."/>
            <person name="Grigoriev I.V."/>
            <person name="Debuchy R."/>
            <person name="Gladieux P."/>
            <person name="Thoren M.H."/>
            <person name="Johannesson H."/>
        </authorList>
    </citation>
    <scope>NUCLEOTIDE SEQUENCE</scope>
    <source>
        <strain evidence="3">CBS 168.71</strain>
    </source>
</reference>
<keyword evidence="2" id="KW-0812">Transmembrane</keyword>
<feature type="region of interest" description="Disordered" evidence="1">
    <location>
        <begin position="152"/>
        <end position="265"/>
    </location>
</feature>
<evidence type="ECO:0000313" key="4">
    <source>
        <dbReference type="Proteomes" id="UP001278766"/>
    </source>
</evidence>
<feature type="compositionally biased region" description="Basic residues" evidence="1">
    <location>
        <begin position="232"/>
        <end position="243"/>
    </location>
</feature>
<keyword evidence="2" id="KW-1133">Transmembrane helix</keyword>
<reference evidence="3" key="1">
    <citation type="journal article" date="2023" name="Mol. Phylogenet. Evol.">
        <title>Genome-scale phylogeny and comparative genomics of the fungal order Sordariales.</title>
        <authorList>
            <person name="Hensen N."/>
            <person name="Bonometti L."/>
            <person name="Westerberg I."/>
            <person name="Brannstrom I.O."/>
            <person name="Guillou S."/>
            <person name="Cros-Aarteil S."/>
            <person name="Calhoun S."/>
            <person name="Haridas S."/>
            <person name="Kuo A."/>
            <person name="Mondo S."/>
            <person name="Pangilinan J."/>
            <person name="Riley R."/>
            <person name="LaButti K."/>
            <person name="Andreopoulos B."/>
            <person name="Lipzen A."/>
            <person name="Chen C."/>
            <person name="Yan M."/>
            <person name="Daum C."/>
            <person name="Ng V."/>
            <person name="Clum A."/>
            <person name="Steindorff A."/>
            <person name="Ohm R.A."/>
            <person name="Martin F."/>
            <person name="Silar P."/>
            <person name="Natvig D.O."/>
            <person name="Lalanne C."/>
            <person name="Gautier V."/>
            <person name="Ament-Velasquez S.L."/>
            <person name="Kruys A."/>
            <person name="Hutchinson M.I."/>
            <person name="Powell A.J."/>
            <person name="Barry K."/>
            <person name="Miller A.N."/>
            <person name="Grigoriev I.V."/>
            <person name="Debuchy R."/>
            <person name="Gladieux P."/>
            <person name="Hiltunen Thoren M."/>
            <person name="Johannesson H."/>
        </authorList>
    </citation>
    <scope>NUCLEOTIDE SEQUENCE</scope>
    <source>
        <strain evidence="3">CBS 168.71</strain>
    </source>
</reference>
<comment type="caution">
    <text evidence="3">The sequence shown here is derived from an EMBL/GenBank/DDBJ whole genome shotgun (WGS) entry which is preliminary data.</text>
</comment>
<feature type="transmembrane region" description="Helical" evidence="2">
    <location>
        <begin position="116"/>
        <end position="142"/>
    </location>
</feature>
<feature type="transmembrane region" description="Helical" evidence="2">
    <location>
        <begin position="12"/>
        <end position="35"/>
    </location>
</feature>
<organism evidence="3 4">
    <name type="scientific">Chaetomium fimeti</name>
    <dbReference type="NCBI Taxonomy" id="1854472"/>
    <lineage>
        <taxon>Eukaryota</taxon>
        <taxon>Fungi</taxon>
        <taxon>Dikarya</taxon>
        <taxon>Ascomycota</taxon>
        <taxon>Pezizomycotina</taxon>
        <taxon>Sordariomycetes</taxon>
        <taxon>Sordariomycetidae</taxon>
        <taxon>Sordariales</taxon>
        <taxon>Chaetomiaceae</taxon>
        <taxon>Chaetomium</taxon>
    </lineage>
</organism>
<name>A0AAE0LP56_9PEZI</name>
<proteinExistence type="predicted"/>
<dbReference type="Proteomes" id="UP001278766">
    <property type="component" value="Unassembled WGS sequence"/>
</dbReference>
<evidence type="ECO:0000256" key="2">
    <source>
        <dbReference type="SAM" id="Phobius"/>
    </source>
</evidence>
<protein>
    <submittedName>
        <fullName evidence="3">Uncharacterized protein</fullName>
    </submittedName>
</protein>
<gene>
    <name evidence="3" type="ORF">B0H64DRAFT_467119</name>
</gene>
<evidence type="ECO:0000256" key="1">
    <source>
        <dbReference type="SAM" id="MobiDB-lite"/>
    </source>
</evidence>
<keyword evidence="4" id="KW-1185">Reference proteome</keyword>
<accession>A0AAE0LP56</accession>
<dbReference type="EMBL" id="JAUEPN010000007">
    <property type="protein sequence ID" value="KAK3292338.1"/>
    <property type="molecule type" value="Genomic_DNA"/>
</dbReference>
<keyword evidence="2" id="KW-0472">Membrane</keyword>
<feature type="transmembrane region" description="Helical" evidence="2">
    <location>
        <begin position="72"/>
        <end position="96"/>
    </location>
</feature>
<dbReference type="GeneID" id="87844653"/>
<dbReference type="RefSeq" id="XP_062655852.1">
    <property type="nucleotide sequence ID" value="XM_062807705.1"/>
</dbReference>
<feature type="transmembrane region" description="Helical" evidence="2">
    <location>
        <begin position="41"/>
        <end position="60"/>
    </location>
</feature>
<feature type="compositionally biased region" description="Pro residues" evidence="1">
    <location>
        <begin position="180"/>
        <end position="191"/>
    </location>
</feature>